<name>A0A316YT40_9BASI</name>
<evidence type="ECO:0000256" key="1">
    <source>
        <dbReference type="SAM" id="MobiDB-lite"/>
    </source>
</evidence>
<dbReference type="Proteomes" id="UP000245768">
    <property type="component" value="Unassembled WGS sequence"/>
</dbReference>
<gene>
    <name evidence="2" type="ORF">FA10DRAFT_284759</name>
</gene>
<dbReference type="InterPro" id="IPR001005">
    <property type="entry name" value="SANT/Myb"/>
</dbReference>
<protein>
    <submittedName>
        <fullName evidence="2">Uncharacterized protein</fullName>
    </submittedName>
</protein>
<dbReference type="InParanoid" id="A0A316YT40"/>
<dbReference type="RefSeq" id="XP_025379036.1">
    <property type="nucleotide sequence ID" value="XM_025523947.1"/>
</dbReference>
<dbReference type="AlphaFoldDB" id="A0A316YT40"/>
<feature type="compositionally biased region" description="Basic and acidic residues" evidence="1">
    <location>
        <begin position="17"/>
        <end position="26"/>
    </location>
</feature>
<proteinExistence type="predicted"/>
<evidence type="ECO:0000313" key="2">
    <source>
        <dbReference type="EMBL" id="PWN91838.1"/>
    </source>
</evidence>
<feature type="region of interest" description="Disordered" evidence="1">
    <location>
        <begin position="1"/>
        <end position="50"/>
    </location>
</feature>
<dbReference type="CDD" id="cd00167">
    <property type="entry name" value="SANT"/>
    <property type="match status" value="1"/>
</dbReference>
<reference evidence="2" key="1">
    <citation type="journal article" date="2018" name="Mol. Biol. Evol.">
        <title>Broad Genomic Sampling Reveals a Smut Pathogenic Ancestry of the Fungal Clade Ustilaginomycotina.</title>
        <authorList>
            <person name="Kijpornyongpan T."/>
            <person name="Mondo S.J."/>
            <person name="Barry K."/>
            <person name="Sandor L."/>
            <person name="Lee J."/>
            <person name="Lipzen A."/>
            <person name="Pangilinan J."/>
            <person name="LaButti K."/>
            <person name="Hainaut M."/>
            <person name="Henrissat B."/>
            <person name="Grigoriev I.V."/>
            <person name="Spatafora J.W."/>
            <person name="Aime M.C."/>
        </authorList>
    </citation>
    <scope>NUCLEOTIDE SEQUENCE [LARGE SCALE GENOMIC DNA]</scope>
    <source>
        <strain evidence="2">MCA 4198</strain>
    </source>
</reference>
<organism evidence="2 3">
    <name type="scientific">Acaromyces ingoldii</name>
    <dbReference type="NCBI Taxonomy" id="215250"/>
    <lineage>
        <taxon>Eukaryota</taxon>
        <taxon>Fungi</taxon>
        <taxon>Dikarya</taxon>
        <taxon>Basidiomycota</taxon>
        <taxon>Ustilaginomycotina</taxon>
        <taxon>Exobasidiomycetes</taxon>
        <taxon>Exobasidiales</taxon>
        <taxon>Cryptobasidiaceae</taxon>
        <taxon>Acaromyces</taxon>
    </lineage>
</organism>
<accession>A0A316YT40</accession>
<evidence type="ECO:0000313" key="3">
    <source>
        <dbReference type="Proteomes" id="UP000245768"/>
    </source>
</evidence>
<keyword evidence="3" id="KW-1185">Reference proteome</keyword>
<sequence length="103" mass="11451">MPPKRELSSDAVLLPDETDRKSDDVKQSSTPQKKKFKKGPTTPGGGQPWKEEEDQMIYAAAFDKLPSLSSDKVAMLASKTGRTEKAVRLRYNKLRAMLLGKLS</sequence>
<dbReference type="EMBL" id="KZ819635">
    <property type="protein sequence ID" value="PWN91838.1"/>
    <property type="molecule type" value="Genomic_DNA"/>
</dbReference>
<dbReference type="GeneID" id="37045863"/>